<proteinExistence type="predicted"/>
<evidence type="ECO:0000256" key="2">
    <source>
        <dbReference type="SAM" id="SignalP"/>
    </source>
</evidence>
<keyword evidence="2" id="KW-0732">Signal</keyword>
<name>A0A9D2QWF7_9FIRM</name>
<feature type="chain" id="PRO_5038394972" evidence="2">
    <location>
        <begin position="24"/>
        <end position="393"/>
    </location>
</feature>
<feature type="region of interest" description="Disordered" evidence="1">
    <location>
        <begin position="44"/>
        <end position="91"/>
    </location>
</feature>
<reference evidence="3" key="2">
    <citation type="submission" date="2021-04" db="EMBL/GenBank/DDBJ databases">
        <authorList>
            <person name="Gilroy R."/>
        </authorList>
    </citation>
    <scope>NUCLEOTIDE SEQUENCE</scope>
    <source>
        <strain evidence="3">ChiHjej8B7-25341</strain>
    </source>
</reference>
<organism evidence="3 4">
    <name type="scientific">Candidatus Eisenbergiella stercorigallinarum</name>
    <dbReference type="NCBI Taxonomy" id="2838557"/>
    <lineage>
        <taxon>Bacteria</taxon>
        <taxon>Bacillati</taxon>
        <taxon>Bacillota</taxon>
        <taxon>Clostridia</taxon>
        <taxon>Lachnospirales</taxon>
        <taxon>Lachnospiraceae</taxon>
        <taxon>Eisenbergiella</taxon>
    </lineage>
</organism>
<protein>
    <submittedName>
        <fullName evidence="3">DUF3089 domain-containing protein</fullName>
    </submittedName>
</protein>
<evidence type="ECO:0000313" key="4">
    <source>
        <dbReference type="Proteomes" id="UP000823851"/>
    </source>
</evidence>
<dbReference type="Proteomes" id="UP000823851">
    <property type="component" value="Unassembled WGS sequence"/>
</dbReference>
<dbReference type="InterPro" id="IPR021440">
    <property type="entry name" value="DUF3089"/>
</dbReference>
<dbReference type="PROSITE" id="PS51257">
    <property type="entry name" value="PROKAR_LIPOPROTEIN"/>
    <property type="match status" value="1"/>
</dbReference>
<feature type="signal peptide" evidence="2">
    <location>
        <begin position="1"/>
        <end position="23"/>
    </location>
</feature>
<sequence length="393" mass="42370">MKRQKKHSISYFLLALLLSLSLAAGCSPAGGNAPSAPAAETAAAEGSSAAAAEESAAAEGSATADTAEAESDAEAEVSGAEGDTAAEAAAAEAAPDYSDAANWAYLETENTAKTADVFFICPSVYGGSDDACNMSLSDADTKESFVGAINMEKGIYDTDSRFFAPYYRQIGLNVYDMPEADREPYLETAYADVRDAFLYYMDNYNEGRPIVLAGFSQGADMCLRLMKDLFDDEALADQLVACYAIGWRITEEDVAEYPQLKMAAGESDTGVIVSFNSEAEDITDSLMIPEGTKTYAINPLNWKTDSTPADKSQNLGACFTDYSGEITSEIPELTGAYIDETRGALKVPDVSPEDYPAGLSIFTDGVYHLYDYQFFYRNLQDNVQTRILTFTMK</sequence>
<accession>A0A9D2QWF7</accession>
<dbReference type="AlphaFoldDB" id="A0A9D2QWF7"/>
<dbReference type="Pfam" id="PF11288">
    <property type="entry name" value="DUF3089"/>
    <property type="match status" value="1"/>
</dbReference>
<dbReference type="EMBL" id="DWUW01000093">
    <property type="protein sequence ID" value="HJD30938.1"/>
    <property type="molecule type" value="Genomic_DNA"/>
</dbReference>
<gene>
    <name evidence="3" type="ORF">H9912_03255</name>
</gene>
<comment type="caution">
    <text evidence="3">The sequence shown here is derived from an EMBL/GenBank/DDBJ whole genome shotgun (WGS) entry which is preliminary data.</text>
</comment>
<dbReference type="SUPFAM" id="SSF53474">
    <property type="entry name" value="alpha/beta-Hydrolases"/>
    <property type="match status" value="1"/>
</dbReference>
<reference evidence="3" key="1">
    <citation type="journal article" date="2021" name="PeerJ">
        <title>Extensive microbial diversity within the chicken gut microbiome revealed by metagenomics and culture.</title>
        <authorList>
            <person name="Gilroy R."/>
            <person name="Ravi A."/>
            <person name="Getino M."/>
            <person name="Pursley I."/>
            <person name="Horton D.L."/>
            <person name="Alikhan N.F."/>
            <person name="Baker D."/>
            <person name="Gharbi K."/>
            <person name="Hall N."/>
            <person name="Watson M."/>
            <person name="Adriaenssens E.M."/>
            <person name="Foster-Nyarko E."/>
            <person name="Jarju S."/>
            <person name="Secka A."/>
            <person name="Antonio M."/>
            <person name="Oren A."/>
            <person name="Chaudhuri R.R."/>
            <person name="La Ragione R."/>
            <person name="Hildebrand F."/>
            <person name="Pallen M.J."/>
        </authorList>
    </citation>
    <scope>NUCLEOTIDE SEQUENCE</scope>
    <source>
        <strain evidence="3">ChiHjej8B7-25341</strain>
    </source>
</reference>
<evidence type="ECO:0000313" key="3">
    <source>
        <dbReference type="EMBL" id="HJD30938.1"/>
    </source>
</evidence>
<dbReference type="InterPro" id="IPR029058">
    <property type="entry name" value="AB_hydrolase_fold"/>
</dbReference>
<feature type="compositionally biased region" description="Low complexity" evidence="1">
    <location>
        <begin position="44"/>
        <end position="66"/>
    </location>
</feature>
<evidence type="ECO:0000256" key="1">
    <source>
        <dbReference type="SAM" id="MobiDB-lite"/>
    </source>
</evidence>
<feature type="compositionally biased region" description="Low complexity" evidence="1">
    <location>
        <begin position="76"/>
        <end position="91"/>
    </location>
</feature>